<protein>
    <submittedName>
        <fullName evidence="1">PP-loop family-domain-containing protein</fullName>
    </submittedName>
</protein>
<evidence type="ECO:0000313" key="1">
    <source>
        <dbReference type="EMBL" id="KAK9236009.1"/>
    </source>
</evidence>
<keyword evidence="2" id="KW-1185">Reference proteome</keyword>
<dbReference type="Proteomes" id="UP001433508">
    <property type="component" value="Unassembled WGS sequence"/>
</dbReference>
<accession>A0ACC3SXX5</accession>
<sequence length="562" mass="63864">MSVYDVTMRPLLAAAKTVKPITQAEFGSSLLSLFDFKVPRVFGIALSGGVDSMCLAYLSDAFARKHGTKVFAFTVDHKIRDGSSIEAKSISNVLATQLGDVRPSIRHEILELDWKYADKSSHMIERTARTLRYRALAKACVKHRIEHLLLAHNLDDQVETTMIRLLRGSTCRGLAGMRRVCWIPERHSTYGAQHVKILRPLMSQSKVRLIATCLDAQVQWFEDMTNHDPTYTKRNAVRYLLSQPEKLPQALRPGSLAILRETLSLQRSRTDLLGMDLFKREIRKGNIKFSRSSMSAVWKMRPEAFEGMDVNSIVSFLQRLVNMVTPLDISDISSQRYREIVAKLLDPKESTFTFMNIQWTHTTKAVTRSKSVHKAHNGLQHNGGASAVSPFGEHKLKSDKKALNPGFSLKVSRSPSKEEEPETSIEHFWTLARQPISAHKQPFAVVLVPSSGWSHWVLWDGRMWFRLRWDAAKRRASSKPIIIRPFSDMDRYTISKFGSVIERTFIGKTKGINGRQLSTFPVLHDPEIARMIAIPSVKFYIGKRELICELALKNQDILIDRG</sequence>
<dbReference type="EMBL" id="MU971398">
    <property type="protein sequence ID" value="KAK9236009.1"/>
    <property type="molecule type" value="Genomic_DNA"/>
</dbReference>
<evidence type="ECO:0000313" key="2">
    <source>
        <dbReference type="Proteomes" id="UP001433508"/>
    </source>
</evidence>
<organism evidence="1 2">
    <name type="scientific">Lipomyces kononenkoae</name>
    <name type="common">Yeast</name>
    <dbReference type="NCBI Taxonomy" id="34357"/>
    <lineage>
        <taxon>Eukaryota</taxon>
        <taxon>Fungi</taxon>
        <taxon>Dikarya</taxon>
        <taxon>Ascomycota</taxon>
        <taxon>Saccharomycotina</taxon>
        <taxon>Lipomycetes</taxon>
        <taxon>Lipomycetales</taxon>
        <taxon>Lipomycetaceae</taxon>
        <taxon>Lipomyces</taxon>
    </lineage>
</organism>
<gene>
    <name evidence="1" type="ORF">V1525DRAFT_380314</name>
</gene>
<reference evidence="2" key="1">
    <citation type="journal article" date="2024" name="Front. Bioeng. Biotechnol.">
        <title>Genome-scale model development and genomic sequencing of the oleaginous clade Lipomyces.</title>
        <authorList>
            <person name="Czajka J.J."/>
            <person name="Han Y."/>
            <person name="Kim J."/>
            <person name="Mondo S.J."/>
            <person name="Hofstad B.A."/>
            <person name="Robles A."/>
            <person name="Haridas S."/>
            <person name="Riley R."/>
            <person name="LaButti K."/>
            <person name="Pangilinan J."/>
            <person name="Andreopoulos W."/>
            <person name="Lipzen A."/>
            <person name="Yan J."/>
            <person name="Wang M."/>
            <person name="Ng V."/>
            <person name="Grigoriev I.V."/>
            <person name="Spatafora J.W."/>
            <person name="Magnuson J.K."/>
            <person name="Baker S.E."/>
            <person name="Pomraning K.R."/>
        </authorList>
    </citation>
    <scope>NUCLEOTIDE SEQUENCE [LARGE SCALE GENOMIC DNA]</scope>
    <source>
        <strain evidence="2">CBS 7786</strain>
    </source>
</reference>
<name>A0ACC3SXX5_LIPKO</name>
<comment type="caution">
    <text evidence="1">The sequence shown here is derived from an EMBL/GenBank/DDBJ whole genome shotgun (WGS) entry which is preliminary data.</text>
</comment>
<proteinExistence type="predicted"/>